<dbReference type="RefSeq" id="WP_178137764.1">
    <property type="nucleotide sequence ID" value="NZ_FRDJ01000012.1"/>
</dbReference>
<dbReference type="EMBL" id="FRDJ01000012">
    <property type="protein sequence ID" value="SHN67528.1"/>
    <property type="molecule type" value="Genomic_DNA"/>
</dbReference>
<keyword evidence="1" id="KW-1133">Transmembrane helix</keyword>
<dbReference type="AlphaFoldDB" id="A0A1M7T9Y6"/>
<evidence type="ECO:0000256" key="1">
    <source>
        <dbReference type="SAM" id="Phobius"/>
    </source>
</evidence>
<keyword evidence="1" id="KW-0812">Transmembrane</keyword>
<reference evidence="3" key="1">
    <citation type="submission" date="2016-12" db="EMBL/GenBank/DDBJ databases">
        <authorList>
            <person name="Varghese N."/>
            <person name="Submissions S."/>
        </authorList>
    </citation>
    <scope>NUCLEOTIDE SEQUENCE [LARGE SCALE GENOMIC DNA]</scope>
    <source>
        <strain evidence="3">DSM 13020</strain>
    </source>
</reference>
<evidence type="ECO:0000313" key="3">
    <source>
        <dbReference type="Proteomes" id="UP000184207"/>
    </source>
</evidence>
<gene>
    <name evidence="2" type="ORF">SAMN02745226_01758</name>
</gene>
<dbReference type="Proteomes" id="UP000184207">
    <property type="component" value="Unassembled WGS sequence"/>
</dbReference>
<protein>
    <submittedName>
        <fullName evidence="2">Uncharacterized protein</fullName>
    </submittedName>
</protein>
<keyword evidence="3" id="KW-1185">Reference proteome</keyword>
<organism evidence="2 3">
    <name type="scientific">Fervidobacterium gondwanense DSM 13020</name>
    <dbReference type="NCBI Taxonomy" id="1121883"/>
    <lineage>
        <taxon>Bacteria</taxon>
        <taxon>Thermotogati</taxon>
        <taxon>Thermotogota</taxon>
        <taxon>Thermotogae</taxon>
        <taxon>Thermotogales</taxon>
        <taxon>Fervidobacteriaceae</taxon>
        <taxon>Fervidobacterium</taxon>
    </lineage>
</organism>
<keyword evidence="1" id="KW-0472">Membrane</keyword>
<sequence length="45" mass="5184">MRKRNNKMGYRNGAILVSVLIILIVVVIILSKLWFLLGLRLKGYP</sequence>
<feature type="transmembrane region" description="Helical" evidence="1">
    <location>
        <begin position="12"/>
        <end position="37"/>
    </location>
</feature>
<accession>A0A1M7T9Y6</accession>
<evidence type="ECO:0000313" key="2">
    <source>
        <dbReference type="EMBL" id="SHN67528.1"/>
    </source>
</evidence>
<proteinExistence type="predicted"/>
<name>A0A1M7T9Y6_FERGO</name>